<evidence type="ECO:0000259" key="5">
    <source>
        <dbReference type="PROSITE" id="PS50931"/>
    </source>
</evidence>
<evidence type="ECO:0000256" key="1">
    <source>
        <dbReference type="ARBA" id="ARBA00009437"/>
    </source>
</evidence>
<organism evidence="6 7">
    <name type="scientific">Pandoraea terrae</name>
    <dbReference type="NCBI Taxonomy" id="1537710"/>
    <lineage>
        <taxon>Bacteria</taxon>
        <taxon>Pseudomonadati</taxon>
        <taxon>Pseudomonadota</taxon>
        <taxon>Betaproteobacteria</taxon>
        <taxon>Burkholderiales</taxon>
        <taxon>Burkholderiaceae</taxon>
        <taxon>Pandoraea</taxon>
    </lineage>
</organism>
<dbReference type="Pfam" id="PF03466">
    <property type="entry name" value="LysR_substrate"/>
    <property type="match status" value="1"/>
</dbReference>
<dbReference type="GO" id="GO:0003700">
    <property type="term" value="F:DNA-binding transcription factor activity"/>
    <property type="evidence" value="ECO:0007669"/>
    <property type="project" value="InterPro"/>
</dbReference>
<evidence type="ECO:0000256" key="4">
    <source>
        <dbReference type="ARBA" id="ARBA00023163"/>
    </source>
</evidence>
<dbReference type="CDD" id="cd05466">
    <property type="entry name" value="PBP2_LTTR_substrate"/>
    <property type="match status" value="1"/>
</dbReference>
<dbReference type="Gene3D" id="3.40.190.10">
    <property type="entry name" value="Periplasmic binding protein-like II"/>
    <property type="match status" value="2"/>
</dbReference>
<dbReference type="Pfam" id="PF00126">
    <property type="entry name" value="HTH_1"/>
    <property type="match status" value="1"/>
</dbReference>
<dbReference type="PROSITE" id="PS50931">
    <property type="entry name" value="HTH_LYSR"/>
    <property type="match status" value="1"/>
</dbReference>
<accession>A0A5E4V1N9</accession>
<dbReference type="InterPro" id="IPR036390">
    <property type="entry name" value="WH_DNA-bd_sf"/>
</dbReference>
<protein>
    <submittedName>
        <fullName evidence="6">LysR family transcriptional regulator</fullName>
    </submittedName>
</protein>
<feature type="domain" description="HTH lysR-type" evidence="5">
    <location>
        <begin position="1"/>
        <end position="58"/>
    </location>
</feature>
<dbReference type="PANTHER" id="PTHR30126">
    <property type="entry name" value="HTH-TYPE TRANSCRIPTIONAL REGULATOR"/>
    <property type="match status" value="1"/>
</dbReference>
<dbReference type="Proteomes" id="UP000414233">
    <property type="component" value="Unassembled WGS sequence"/>
</dbReference>
<dbReference type="InterPro" id="IPR000847">
    <property type="entry name" value="LysR_HTH_N"/>
</dbReference>
<dbReference type="SUPFAM" id="SSF53850">
    <property type="entry name" value="Periplasmic binding protein-like II"/>
    <property type="match status" value="1"/>
</dbReference>
<dbReference type="InterPro" id="IPR036388">
    <property type="entry name" value="WH-like_DNA-bd_sf"/>
</dbReference>
<proteinExistence type="inferred from homology"/>
<dbReference type="InterPro" id="IPR005119">
    <property type="entry name" value="LysR_subst-bd"/>
</dbReference>
<sequence length="304" mass="34328">MEIKWVEDFIALSRYQSFSRAAEFRNVTQSGFSRRIQALEQWVGADLIDRSSFPPTLTPAGRLFLEVAEDILEKLFDTRAIIRTEQRMAGKGLQIAAGHTIALSFLPVWLKTLSAHVGEVRARVIPTNVHDSILMLVNGNCELMFAYHHPELPLHLDPARYQHLTVGVDTLMPVCRPNERSSPAFRLPGTANRPLPLISYTETSYFGRCLALLLSRADTPPALQLHYESDMAEVLKKLVMEGEGLAWLPKSSVLDELESGELVAAGRPEWHFDVELRVYRDASNRSEFLEALWGHIREVSEPAR</sequence>
<dbReference type="EMBL" id="CABPRZ010000008">
    <property type="protein sequence ID" value="VVE05713.1"/>
    <property type="molecule type" value="Genomic_DNA"/>
</dbReference>
<dbReference type="PANTHER" id="PTHR30126:SF2">
    <property type="entry name" value="HTH-TYPE TRANSCRIPTIONAL REGULATOR YJIE"/>
    <property type="match status" value="1"/>
</dbReference>
<keyword evidence="3" id="KW-0238">DNA-binding</keyword>
<reference evidence="6 7" key="1">
    <citation type="submission" date="2019-08" db="EMBL/GenBank/DDBJ databases">
        <authorList>
            <person name="Peeters C."/>
        </authorList>
    </citation>
    <scope>NUCLEOTIDE SEQUENCE [LARGE SCALE GENOMIC DNA]</scope>
    <source>
        <strain evidence="6 7">LMG 30175</strain>
    </source>
</reference>
<evidence type="ECO:0000313" key="7">
    <source>
        <dbReference type="Proteomes" id="UP000414233"/>
    </source>
</evidence>
<keyword evidence="2" id="KW-0805">Transcription regulation</keyword>
<keyword evidence="7" id="KW-1185">Reference proteome</keyword>
<dbReference type="Gene3D" id="1.10.10.10">
    <property type="entry name" value="Winged helix-like DNA-binding domain superfamily/Winged helix DNA-binding domain"/>
    <property type="match status" value="1"/>
</dbReference>
<evidence type="ECO:0000256" key="3">
    <source>
        <dbReference type="ARBA" id="ARBA00023125"/>
    </source>
</evidence>
<evidence type="ECO:0000313" key="6">
    <source>
        <dbReference type="EMBL" id="VVE05713.1"/>
    </source>
</evidence>
<dbReference type="OrthoDB" id="8715249at2"/>
<gene>
    <name evidence="6" type="ORF">PTE30175_02299</name>
</gene>
<dbReference type="AlphaFoldDB" id="A0A5E4V1N9"/>
<dbReference type="SUPFAM" id="SSF46785">
    <property type="entry name" value="Winged helix' DNA-binding domain"/>
    <property type="match status" value="1"/>
</dbReference>
<dbReference type="PRINTS" id="PR00039">
    <property type="entry name" value="HTHLYSR"/>
</dbReference>
<keyword evidence="4" id="KW-0804">Transcription</keyword>
<dbReference type="RefSeq" id="WP_150697174.1">
    <property type="nucleotide sequence ID" value="NZ_CABPRZ010000008.1"/>
</dbReference>
<name>A0A5E4V1N9_9BURK</name>
<evidence type="ECO:0000256" key="2">
    <source>
        <dbReference type="ARBA" id="ARBA00023015"/>
    </source>
</evidence>
<comment type="similarity">
    <text evidence="1">Belongs to the LysR transcriptional regulatory family.</text>
</comment>
<dbReference type="GO" id="GO:0000976">
    <property type="term" value="F:transcription cis-regulatory region binding"/>
    <property type="evidence" value="ECO:0007669"/>
    <property type="project" value="TreeGrafter"/>
</dbReference>